<dbReference type="RefSeq" id="WP_064124122.1">
    <property type="nucleotide sequence ID" value="NZ_CP015243.1"/>
</dbReference>
<dbReference type="STRING" id="376489.A5892_19035"/>
<accession>A0A172YJA6</accession>
<dbReference type="Proteomes" id="UP000077875">
    <property type="component" value="Chromosome"/>
</dbReference>
<protein>
    <recommendedName>
        <fullName evidence="3">N-acetyltransferase domain-containing protein</fullName>
    </recommendedName>
</protein>
<sequence>MPNSHPRCVAPRGIHALTLTTFRDVPFNAPFYRRLGFDIVTDERSGERLAQLLESERQRGFERRCAIRKPLG</sequence>
<reference evidence="1 2" key="1">
    <citation type="submission" date="2016-04" db="EMBL/GenBank/DDBJ databases">
        <title>Complete Genome Sequence of Halotalea alkalilenta IHB B 13600.</title>
        <authorList>
            <person name="Swarnkar M.K."/>
            <person name="Sharma A."/>
            <person name="Kaushal K."/>
            <person name="Soni R."/>
            <person name="Rana S."/>
            <person name="Singh A.K."/>
            <person name="Gulati A."/>
        </authorList>
    </citation>
    <scope>NUCLEOTIDE SEQUENCE [LARGE SCALE GENOMIC DNA]</scope>
    <source>
        <strain evidence="1 2">IHB B 13600</strain>
    </source>
</reference>
<gene>
    <name evidence="1" type="ORF">A5892_19035</name>
</gene>
<evidence type="ECO:0000313" key="2">
    <source>
        <dbReference type="Proteomes" id="UP000077875"/>
    </source>
</evidence>
<name>A0A172YJA6_9GAMM</name>
<evidence type="ECO:0000313" key="1">
    <source>
        <dbReference type="EMBL" id="ANF59290.1"/>
    </source>
</evidence>
<dbReference type="InterPro" id="IPR016181">
    <property type="entry name" value="Acyl_CoA_acyltransferase"/>
</dbReference>
<dbReference type="EMBL" id="CP015243">
    <property type="protein sequence ID" value="ANF59290.1"/>
    <property type="molecule type" value="Genomic_DNA"/>
</dbReference>
<evidence type="ECO:0008006" key="3">
    <source>
        <dbReference type="Google" id="ProtNLM"/>
    </source>
</evidence>
<dbReference type="KEGG" id="haa:A5892_19035"/>
<dbReference type="AlphaFoldDB" id="A0A172YJA6"/>
<organism evidence="1 2">
    <name type="scientific">Halotalea alkalilenta</name>
    <dbReference type="NCBI Taxonomy" id="376489"/>
    <lineage>
        <taxon>Bacteria</taxon>
        <taxon>Pseudomonadati</taxon>
        <taxon>Pseudomonadota</taxon>
        <taxon>Gammaproteobacteria</taxon>
        <taxon>Oceanospirillales</taxon>
        <taxon>Halomonadaceae</taxon>
        <taxon>Halotalea</taxon>
    </lineage>
</organism>
<proteinExistence type="predicted"/>
<keyword evidence="2" id="KW-1185">Reference proteome</keyword>
<dbReference type="SUPFAM" id="SSF55729">
    <property type="entry name" value="Acyl-CoA N-acyltransferases (Nat)"/>
    <property type="match status" value="1"/>
</dbReference>